<organism evidence="9 10">
    <name type="scientific">Parelaphostrongylus tenuis</name>
    <name type="common">Meningeal worm</name>
    <dbReference type="NCBI Taxonomy" id="148309"/>
    <lineage>
        <taxon>Eukaryota</taxon>
        <taxon>Metazoa</taxon>
        <taxon>Ecdysozoa</taxon>
        <taxon>Nematoda</taxon>
        <taxon>Chromadorea</taxon>
        <taxon>Rhabditida</taxon>
        <taxon>Rhabditina</taxon>
        <taxon>Rhabditomorpha</taxon>
        <taxon>Strongyloidea</taxon>
        <taxon>Metastrongylidae</taxon>
        <taxon>Parelaphostrongylus</taxon>
    </lineage>
</organism>
<feature type="region of interest" description="Disordered" evidence="7">
    <location>
        <begin position="39"/>
        <end position="71"/>
    </location>
</feature>
<dbReference type="PANTHER" id="PTHR23245">
    <property type="entry name" value="TRNA METHYLTRANSFERASE"/>
    <property type="match status" value="1"/>
</dbReference>
<dbReference type="GO" id="GO:0031591">
    <property type="term" value="P:wybutosine biosynthetic process"/>
    <property type="evidence" value="ECO:0007669"/>
    <property type="project" value="TreeGrafter"/>
</dbReference>
<evidence type="ECO:0000256" key="4">
    <source>
        <dbReference type="ARBA" id="ARBA00022691"/>
    </source>
</evidence>
<reference evidence="9" key="1">
    <citation type="submission" date="2021-06" db="EMBL/GenBank/DDBJ databases">
        <title>Parelaphostrongylus tenuis whole genome reference sequence.</title>
        <authorList>
            <person name="Garwood T.J."/>
            <person name="Larsen P.A."/>
            <person name="Fountain-Jones N.M."/>
            <person name="Garbe J.R."/>
            <person name="Macchietto M.G."/>
            <person name="Kania S.A."/>
            <person name="Gerhold R.W."/>
            <person name="Richards J.E."/>
            <person name="Wolf T.M."/>
        </authorList>
    </citation>
    <scope>NUCLEOTIDE SEQUENCE</scope>
    <source>
        <strain evidence="9">MNPRO001-30</strain>
        <tissue evidence="9">Meninges</tissue>
    </source>
</reference>
<keyword evidence="3" id="KW-0808">Transferase</keyword>
<dbReference type="SUPFAM" id="SSF53335">
    <property type="entry name" value="S-adenosyl-L-methionine-dependent methyltransferases"/>
    <property type="match status" value="1"/>
</dbReference>
<evidence type="ECO:0000256" key="6">
    <source>
        <dbReference type="ARBA" id="ARBA00049400"/>
    </source>
</evidence>
<gene>
    <name evidence="9" type="ORF">KIN20_000285</name>
</gene>
<dbReference type="InterPro" id="IPR029063">
    <property type="entry name" value="SAM-dependent_MTases_sf"/>
</dbReference>
<dbReference type="CDD" id="cd02440">
    <property type="entry name" value="AdoMet_MTases"/>
    <property type="match status" value="1"/>
</dbReference>
<comment type="pathway">
    <text evidence="1">tRNA modification; wybutosine-tRNA(Phe) biosynthesis.</text>
</comment>
<dbReference type="PANTHER" id="PTHR23245:SF25">
    <property type="entry name" value="TRNA WYBUTOSINE-SYNTHESIZING PROTEIN 2 HOMOLOG"/>
    <property type="match status" value="1"/>
</dbReference>
<dbReference type="EC" id="2.5.1.114" evidence="2"/>
<dbReference type="Gene3D" id="3.30.300.110">
    <property type="entry name" value="Met-10+ protein-like domains"/>
    <property type="match status" value="1"/>
</dbReference>
<sequence>MSQGLTKSLSALESIANRPSIACRKTTTQRIPRARRTTLNIIQNKDHHNPRSSANDLQASGSARHTSPWALNQKTPDMPFQFIMLKHQSLINVERRNSGKSEVPVGFSSMNHRRSSVEQLAKASTFGEMLENVRLLASSKGLWDDEMQRDLPKKWEKHGDMIVFPQNSFTHNNWRFIGRELWRVVAESLKVARLGRKRLIGNDDDRTPHVDLLYGEHGWVEHVDDRGIRFVYDASKRVFNNKKTKEMQRISEWDCHGETVVDMYAGLGYYSMRFLKCCGAKQVIAIDWSDDMCEALRRTATANGVQDQLIIIEGDCRRVTPCMVADRVFLGLVPSCHAHWLTACKALKKEGGMLHIHEMIDTGTTKTLQKGSGMKKPMRLPSMDAKSSYKENNLALGKSAPTQAVINGNENEPIKRKLSRSQSIVEELESRILPKPTVLKDFEINGWKSLPQSYRDFAIDCATNCTRFLNNIHFSDTMYCVNIVNLIRYGSISSKSDHIVLDLLCRLEDVPIEKMVAKYLTLNHA</sequence>
<dbReference type="AlphaFoldDB" id="A0AAD5LUJ0"/>
<evidence type="ECO:0000313" key="9">
    <source>
        <dbReference type="EMBL" id="KAJ1345695.1"/>
    </source>
</evidence>
<keyword evidence="4" id="KW-0949">S-adenosyl-L-methionine</keyword>
<dbReference type="Pfam" id="PF25133">
    <property type="entry name" value="TYW2_N_2"/>
    <property type="match status" value="1"/>
</dbReference>
<evidence type="ECO:0000256" key="3">
    <source>
        <dbReference type="ARBA" id="ARBA00022679"/>
    </source>
</evidence>
<dbReference type="GO" id="GO:0008175">
    <property type="term" value="F:tRNA methyltransferase activity"/>
    <property type="evidence" value="ECO:0007669"/>
    <property type="project" value="TreeGrafter"/>
</dbReference>
<dbReference type="PROSITE" id="PS51684">
    <property type="entry name" value="SAM_MT_TRM5_TYW2"/>
    <property type="match status" value="1"/>
</dbReference>
<dbReference type="GO" id="GO:0030488">
    <property type="term" value="P:tRNA methylation"/>
    <property type="evidence" value="ECO:0007669"/>
    <property type="project" value="TreeGrafter"/>
</dbReference>
<evidence type="ECO:0000256" key="5">
    <source>
        <dbReference type="ARBA" id="ARBA00022694"/>
    </source>
</evidence>
<dbReference type="Gene3D" id="3.40.50.150">
    <property type="entry name" value="Vaccinia Virus protein VP39"/>
    <property type="match status" value="1"/>
</dbReference>
<evidence type="ECO:0000313" key="10">
    <source>
        <dbReference type="Proteomes" id="UP001196413"/>
    </source>
</evidence>
<protein>
    <recommendedName>
        <fullName evidence="2">tRNA(Phe) (4-demethylwyosine(37)-C(7)) aminocarboxypropyltransferase</fullName>
        <ecNumber evidence="2">2.5.1.114</ecNumber>
    </recommendedName>
</protein>
<dbReference type="EMBL" id="JAHQIW010000052">
    <property type="protein sequence ID" value="KAJ1345695.1"/>
    <property type="molecule type" value="Genomic_DNA"/>
</dbReference>
<feature type="domain" description="SAM-dependent methyltransferase TRM5/TYW2-type" evidence="8">
    <location>
        <begin position="155"/>
        <end position="507"/>
    </location>
</feature>
<proteinExistence type="predicted"/>
<name>A0AAD5LUJ0_PARTN</name>
<dbReference type="Pfam" id="PF02475">
    <property type="entry name" value="TRM5-TYW2_MTfase"/>
    <property type="match status" value="1"/>
</dbReference>
<dbReference type="Proteomes" id="UP001196413">
    <property type="component" value="Unassembled WGS sequence"/>
</dbReference>
<dbReference type="FunFam" id="3.30.300.110:FF:000002">
    <property type="entry name" value="tRNA wybutosine-synthesizing protein 2 homolog"/>
    <property type="match status" value="1"/>
</dbReference>
<comment type="catalytic activity">
    <reaction evidence="6">
        <text>4-demethylwyosine(37) in tRNA(Phe) + S-adenosyl-L-methionine = 4-demethyl-7-[(3S)-3-amino-3-carboxypropyl]wyosine(37) in tRNA(Phe) + S-methyl-5'-thioadenosine + H(+)</text>
        <dbReference type="Rhea" id="RHEA:36355"/>
        <dbReference type="Rhea" id="RHEA-COMP:10164"/>
        <dbReference type="Rhea" id="RHEA-COMP:10378"/>
        <dbReference type="ChEBI" id="CHEBI:15378"/>
        <dbReference type="ChEBI" id="CHEBI:17509"/>
        <dbReference type="ChEBI" id="CHEBI:59789"/>
        <dbReference type="ChEBI" id="CHEBI:64315"/>
        <dbReference type="ChEBI" id="CHEBI:73550"/>
        <dbReference type="EC" id="2.5.1.114"/>
    </reaction>
</comment>
<dbReference type="InterPro" id="IPR056743">
    <property type="entry name" value="TRM5-TYW2-like_MTfase"/>
</dbReference>
<keyword evidence="10" id="KW-1185">Reference proteome</keyword>
<dbReference type="InterPro" id="IPR030382">
    <property type="entry name" value="MeTrfase_TRM5/TYW2"/>
</dbReference>
<feature type="compositionally biased region" description="Polar residues" evidence="7">
    <location>
        <begin position="51"/>
        <end position="71"/>
    </location>
</feature>
<dbReference type="GO" id="GO:0102522">
    <property type="term" value="F:tRNA 4-demethylwyosine alpha-amino-alpha-carboxypropyltransferase activity"/>
    <property type="evidence" value="ECO:0007669"/>
    <property type="project" value="UniProtKB-EC"/>
</dbReference>
<evidence type="ECO:0000259" key="8">
    <source>
        <dbReference type="PROSITE" id="PS51684"/>
    </source>
</evidence>
<accession>A0AAD5LUJ0</accession>
<dbReference type="InterPro" id="IPR056744">
    <property type="entry name" value="TRM5/TYW2-like_N"/>
</dbReference>
<comment type="caution">
    <text evidence="9">The sequence shown here is derived from an EMBL/GenBank/DDBJ whole genome shotgun (WGS) entry which is preliminary data.</text>
</comment>
<evidence type="ECO:0000256" key="7">
    <source>
        <dbReference type="SAM" id="MobiDB-lite"/>
    </source>
</evidence>
<evidence type="ECO:0000256" key="2">
    <source>
        <dbReference type="ARBA" id="ARBA00012265"/>
    </source>
</evidence>
<keyword evidence="5" id="KW-0819">tRNA processing</keyword>
<dbReference type="GO" id="GO:0005737">
    <property type="term" value="C:cytoplasm"/>
    <property type="evidence" value="ECO:0007669"/>
    <property type="project" value="TreeGrafter"/>
</dbReference>
<evidence type="ECO:0000256" key="1">
    <source>
        <dbReference type="ARBA" id="ARBA00004797"/>
    </source>
</evidence>